<comment type="caution">
    <text evidence="3">The sequence shown here is derived from an EMBL/GenBank/DDBJ whole genome shotgun (WGS) entry which is preliminary data.</text>
</comment>
<dbReference type="InterPro" id="IPR002035">
    <property type="entry name" value="VWF_A"/>
</dbReference>
<keyword evidence="4" id="KW-1185">Reference proteome</keyword>
<feature type="domain" description="VWFA" evidence="2">
    <location>
        <begin position="416"/>
        <end position="605"/>
    </location>
</feature>
<organism evidence="3 4">
    <name type="scientific">Marinicella sediminis</name>
    <dbReference type="NCBI Taxonomy" id="1792834"/>
    <lineage>
        <taxon>Bacteria</taxon>
        <taxon>Pseudomonadati</taxon>
        <taxon>Pseudomonadota</taxon>
        <taxon>Gammaproteobacteria</taxon>
        <taxon>Lysobacterales</taxon>
        <taxon>Marinicellaceae</taxon>
        <taxon>Marinicella</taxon>
    </lineage>
</organism>
<dbReference type="SUPFAM" id="SSF53300">
    <property type="entry name" value="vWA-like"/>
    <property type="match status" value="1"/>
</dbReference>
<dbReference type="SMART" id="SM00327">
    <property type="entry name" value="VWA"/>
    <property type="match status" value="1"/>
</dbReference>
<evidence type="ECO:0000313" key="4">
    <source>
        <dbReference type="Proteomes" id="UP001595533"/>
    </source>
</evidence>
<proteinExistence type="predicted"/>
<sequence length="607" mass="69616">MEEWVGEKWHHFITGKTQRRYPQAAIRLEDVQTQLAVYFRALGGDAGVSLGHTSAKVVQAHRNWLHIIAGTGKKAELAHFSRDHLYLPEVLECHPTRALNQSLYFWLAALASLNQSPHAKHLIEHNQYLTRQVLARWPGLTNIYTSLSQAELNNRPALSSLPHQWQHTERLLRLVLTDPHGNHTRKGETAQLSQPVIMWLQSTDQALATKGRQDQAGHTPQHSADQVHTASHKRHQAEHTDTQEEEGGFMSFRLESLFSWSEFINLERSEDDSGDEDVMRVAEDLDHLSINQGEAGHTIKLDLDLPGSDYDDVQLSEGILLPEWDHRKQRLQKDHCALQLMALRLTETHHWPTELKPQANRLRRQFEALKPISYWQNKQADGDEIDFHAVLEHRSSQQQQATDANLFRRRAPVNRDLATLILTDLSLSTDAHVNNDKKVIDVIKESLFLLSAGLSAADERFAIAGFTSRKRNHVRYYPIKSFEQPFDQRCEEQIQAIRPAYYTRMGAAIRYATRQLNTQNNNQKLLLILTDGKPNDLDIYEGRYGLEDTRQAITEARQQGLTPFCVSIDYQAADYLPYLFGNQGFIHLNNALDLPRKLPRLFVQLTQ</sequence>
<name>A0ABV7JF97_9GAMM</name>
<evidence type="ECO:0000259" key="2">
    <source>
        <dbReference type="PROSITE" id="PS50234"/>
    </source>
</evidence>
<dbReference type="PROSITE" id="PS50234">
    <property type="entry name" value="VWFA"/>
    <property type="match status" value="1"/>
</dbReference>
<protein>
    <submittedName>
        <fullName evidence="3">Nitric oxide reductase activation protein NorD</fullName>
    </submittedName>
</protein>
<dbReference type="InterPro" id="IPR036465">
    <property type="entry name" value="vWFA_dom_sf"/>
</dbReference>
<dbReference type="PANTHER" id="PTHR41248:SF1">
    <property type="entry name" value="NORD PROTEIN"/>
    <property type="match status" value="1"/>
</dbReference>
<dbReference type="InterPro" id="IPR051928">
    <property type="entry name" value="NorD/CobT"/>
</dbReference>
<reference evidence="4" key="1">
    <citation type="journal article" date="2019" name="Int. J. Syst. Evol. Microbiol.">
        <title>The Global Catalogue of Microorganisms (GCM) 10K type strain sequencing project: providing services to taxonomists for standard genome sequencing and annotation.</title>
        <authorList>
            <consortium name="The Broad Institute Genomics Platform"/>
            <consortium name="The Broad Institute Genome Sequencing Center for Infectious Disease"/>
            <person name="Wu L."/>
            <person name="Ma J."/>
        </authorList>
    </citation>
    <scope>NUCLEOTIDE SEQUENCE [LARGE SCALE GENOMIC DNA]</scope>
    <source>
        <strain evidence="4">KCTC 42953</strain>
    </source>
</reference>
<dbReference type="EMBL" id="JBHRTS010000011">
    <property type="protein sequence ID" value="MFC3195917.1"/>
    <property type="molecule type" value="Genomic_DNA"/>
</dbReference>
<feature type="region of interest" description="Disordered" evidence="1">
    <location>
        <begin position="208"/>
        <end position="246"/>
    </location>
</feature>
<dbReference type="Gene3D" id="3.40.50.410">
    <property type="entry name" value="von Willebrand factor, type A domain"/>
    <property type="match status" value="1"/>
</dbReference>
<evidence type="ECO:0000313" key="3">
    <source>
        <dbReference type="EMBL" id="MFC3195917.1"/>
    </source>
</evidence>
<gene>
    <name evidence="3" type="ORF">ACFODZ_16805</name>
</gene>
<dbReference type="CDD" id="cd01454">
    <property type="entry name" value="vWA_norD_type"/>
    <property type="match status" value="1"/>
</dbReference>
<dbReference type="Proteomes" id="UP001595533">
    <property type="component" value="Unassembled WGS sequence"/>
</dbReference>
<dbReference type="RefSeq" id="WP_157893005.1">
    <property type="nucleotide sequence ID" value="NZ_JBHRTS010000011.1"/>
</dbReference>
<dbReference type="Pfam" id="PF00092">
    <property type="entry name" value="VWA"/>
    <property type="match status" value="1"/>
</dbReference>
<evidence type="ECO:0000256" key="1">
    <source>
        <dbReference type="SAM" id="MobiDB-lite"/>
    </source>
</evidence>
<accession>A0ABV7JF97</accession>
<dbReference type="PANTHER" id="PTHR41248">
    <property type="entry name" value="NORD PROTEIN"/>
    <property type="match status" value="1"/>
</dbReference>
<feature type="compositionally biased region" description="Polar residues" evidence="1">
    <location>
        <begin position="216"/>
        <end position="229"/>
    </location>
</feature>